<dbReference type="SUPFAM" id="SSF51735">
    <property type="entry name" value="NAD(P)-binding Rossmann-fold domains"/>
    <property type="match status" value="1"/>
</dbReference>
<dbReference type="Pfam" id="PF13561">
    <property type="entry name" value="adh_short_C2"/>
    <property type="match status" value="1"/>
</dbReference>
<dbReference type="AlphaFoldDB" id="A0A841Q0W5"/>
<dbReference type="FunFam" id="3.40.50.720:FF:000240">
    <property type="entry name" value="SDR family oxidoreductase"/>
    <property type="match status" value="1"/>
</dbReference>
<dbReference type="PANTHER" id="PTHR42760:SF115">
    <property type="entry name" value="3-OXOACYL-[ACYL-CARRIER-PROTEIN] REDUCTASE FABG"/>
    <property type="match status" value="1"/>
</dbReference>
<dbReference type="PRINTS" id="PR00081">
    <property type="entry name" value="GDHRDH"/>
</dbReference>
<protein>
    <submittedName>
        <fullName evidence="3">NAD(P)-dependent dehydrogenase (Short-subunit alcohol dehydrogenase family)</fullName>
    </submittedName>
</protein>
<dbReference type="EMBL" id="JACHHJ010000006">
    <property type="protein sequence ID" value="MBB6451392.1"/>
    <property type="molecule type" value="Genomic_DNA"/>
</dbReference>
<evidence type="ECO:0000313" key="4">
    <source>
        <dbReference type="Proteomes" id="UP000568839"/>
    </source>
</evidence>
<comment type="caution">
    <text evidence="3">The sequence shown here is derived from an EMBL/GenBank/DDBJ whole genome shotgun (WGS) entry which is preliminary data.</text>
</comment>
<gene>
    <name evidence="3" type="ORF">HNR44_003399</name>
</gene>
<accession>A0A841Q0W5</accession>
<keyword evidence="2" id="KW-0560">Oxidoreductase</keyword>
<keyword evidence="4" id="KW-1185">Reference proteome</keyword>
<sequence length="251" mass="27176">MKIPEMFDLTGRTAVITGGSRGLGKSMATSLTEAGANVVIGDLDLKEAEKIASVLKGSARKVDVTDETSVYTFMKHVTEEHGGIDILVNNAGIVQKKSTVDMTLEEWQKTMDVNVNGVFLCSKYAAKQMINQNKGCIINIASMSSFIANTEPQSAYNASKGAVHTMTKCFALEWAEDNIRVNAIAPGYMKTQMTEPIFQPRGELAHVLDYVPMKRLGEAKELGGLVVFLASDASSFVTGSTYVIDGGYTIW</sequence>
<dbReference type="PRINTS" id="PR00080">
    <property type="entry name" value="SDRFAMILY"/>
</dbReference>
<dbReference type="PANTHER" id="PTHR42760">
    <property type="entry name" value="SHORT-CHAIN DEHYDROGENASES/REDUCTASES FAMILY MEMBER"/>
    <property type="match status" value="1"/>
</dbReference>
<proteinExistence type="inferred from homology"/>
<dbReference type="InterPro" id="IPR002347">
    <property type="entry name" value="SDR_fam"/>
</dbReference>
<name>A0A841Q0W5_9BACL</name>
<reference evidence="3 4" key="1">
    <citation type="submission" date="2020-08" db="EMBL/GenBank/DDBJ databases">
        <title>Genomic Encyclopedia of Type Strains, Phase IV (KMG-IV): sequencing the most valuable type-strain genomes for metagenomic binning, comparative biology and taxonomic classification.</title>
        <authorList>
            <person name="Goeker M."/>
        </authorList>
    </citation>
    <scope>NUCLEOTIDE SEQUENCE [LARGE SCALE GENOMIC DNA]</scope>
    <source>
        <strain evidence="3 4">DSM 21769</strain>
    </source>
</reference>
<dbReference type="RefSeq" id="WP_246407600.1">
    <property type="nucleotide sequence ID" value="NZ_JACHHJ010000006.1"/>
</dbReference>
<comment type="similarity">
    <text evidence="1">Belongs to the short-chain dehydrogenases/reductases (SDR) family.</text>
</comment>
<dbReference type="NCBIfam" id="NF005559">
    <property type="entry name" value="PRK07231.1"/>
    <property type="match status" value="1"/>
</dbReference>
<evidence type="ECO:0000313" key="3">
    <source>
        <dbReference type="EMBL" id="MBB6451392.1"/>
    </source>
</evidence>
<dbReference type="InterPro" id="IPR036291">
    <property type="entry name" value="NAD(P)-bd_dom_sf"/>
</dbReference>
<dbReference type="Gene3D" id="3.40.50.720">
    <property type="entry name" value="NAD(P)-binding Rossmann-like Domain"/>
    <property type="match status" value="1"/>
</dbReference>
<evidence type="ECO:0000256" key="1">
    <source>
        <dbReference type="ARBA" id="ARBA00006484"/>
    </source>
</evidence>
<evidence type="ECO:0000256" key="2">
    <source>
        <dbReference type="ARBA" id="ARBA00023002"/>
    </source>
</evidence>
<dbReference type="GO" id="GO:0016616">
    <property type="term" value="F:oxidoreductase activity, acting on the CH-OH group of donors, NAD or NADP as acceptor"/>
    <property type="evidence" value="ECO:0007669"/>
    <property type="project" value="UniProtKB-ARBA"/>
</dbReference>
<dbReference type="GO" id="GO:0005975">
    <property type="term" value="P:carbohydrate metabolic process"/>
    <property type="evidence" value="ECO:0007669"/>
    <property type="project" value="UniProtKB-ARBA"/>
</dbReference>
<dbReference type="Proteomes" id="UP000568839">
    <property type="component" value="Unassembled WGS sequence"/>
</dbReference>
<organism evidence="3 4">
    <name type="scientific">Geomicrobium halophilum</name>
    <dbReference type="NCBI Taxonomy" id="549000"/>
    <lineage>
        <taxon>Bacteria</taxon>
        <taxon>Bacillati</taxon>
        <taxon>Bacillota</taxon>
        <taxon>Bacilli</taxon>
        <taxon>Bacillales</taxon>
        <taxon>Geomicrobium</taxon>
    </lineage>
</organism>